<dbReference type="KEGG" id="ibu:IB211_01732c"/>
<organism evidence="4 5">
    <name type="scientific">Intestinimonas butyriciproducens</name>
    <dbReference type="NCBI Taxonomy" id="1297617"/>
    <lineage>
        <taxon>Bacteria</taxon>
        <taxon>Bacillati</taxon>
        <taxon>Bacillota</taxon>
        <taxon>Clostridia</taxon>
        <taxon>Eubacteriales</taxon>
        <taxon>Intestinimonas</taxon>
    </lineage>
</organism>
<evidence type="ECO:0000259" key="3">
    <source>
        <dbReference type="Pfam" id="PF03358"/>
    </source>
</evidence>
<proteinExistence type="predicted"/>
<evidence type="ECO:0000256" key="1">
    <source>
        <dbReference type="ARBA" id="ARBA00022630"/>
    </source>
</evidence>
<dbReference type="GO" id="GO:0016491">
    <property type="term" value="F:oxidoreductase activity"/>
    <property type="evidence" value="ECO:0007669"/>
    <property type="project" value="InterPro"/>
</dbReference>
<evidence type="ECO:0000256" key="2">
    <source>
        <dbReference type="ARBA" id="ARBA00022643"/>
    </source>
</evidence>
<dbReference type="PANTHER" id="PTHR43278">
    <property type="entry name" value="NAD(P)H-DEPENDENT FMN-CONTAINING OXIDOREDUCTASE YWQN-RELATED"/>
    <property type="match status" value="1"/>
</dbReference>
<dbReference type="PANTHER" id="PTHR43278:SF4">
    <property type="entry name" value="NAD(P)H-DEPENDENT FMN-CONTAINING OXIDOREDUCTASE YWQN-RELATED"/>
    <property type="match status" value="1"/>
</dbReference>
<evidence type="ECO:0000313" key="4">
    <source>
        <dbReference type="EMBL" id="ALP94123.1"/>
    </source>
</evidence>
<reference evidence="5" key="2">
    <citation type="submission" date="2015-04" db="EMBL/GenBank/DDBJ databases">
        <title>A butyrogenic pathway from the amino acid lysine in a human gut commensal.</title>
        <authorList>
            <person name="de Vos W.M."/>
            <person name="Bui N.T.P."/>
            <person name="Plugge C.M."/>
            <person name="Ritari J."/>
        </authorList>
    </citation>
    <scope>NUCLEOTIDE SEQUENCE [LARGE SCALE GENOMIC DNA]</scope>
    <source>
        <strain evidence="5">AF211</strain>
    </source>
</reference>
<dbReference type="STRING" id="1297617.IB211_01732c"/>
<name>A0A0S2W482_9FIRM</name>
<dbReference type="AlphaFoldDB" id="A0A0S2W482"/>
<dbReference type="Gene3D" id="3.40.50.360">
    <property type="match status" value="1"/>
</dbReference>
<reference evidence="4 5" key="1">
    <citation type="journal article" date="2015" name="Nat. Commun.">
        <title>Production of butyrate from lysine and the Amadori product fructoselysine by a human gut commensal.</title>
        <authorList>
            <person name="Bui T.P."/>
            <person name="Ritari J."/>
            <person name="Boeren S."/>
            <person name="de Waard P."/>
            <person name="Plugge C.M."/>
            <person name="de Vos W.M."/>
        </authorList>
    </citation>
    <scope>NUCLEOTIDE SEQUENCE [LARGE SCALE GENOMIC DNA]</scope>
    <source>
        <strain evidence="4 5">AF211</strain>
    </source>
</reference>
<sequence length="207" mass="22640">MAVKVLPVNGSSRKEGCTGAGLREVARALQKEGIETEGFFIGNKPLPDCTACHRCRELGRCVFDDIVNEFVEKAKVADGFVFGSPVYFAHPSGRLLAFMDRAFYSGGGAFAFKPVAAVLSARRAGTTASFDVRNKYFTICSMPVVSSTYWNHVYGAQPEEVAEDKEGCVTMTNIGKNMAWLLKCLELGKMNGLPHPDNEKVPTNFIR</sequence>
<keyword evidence="2" id="KW-0288">FMN</keyword>
<protein>
    <submittedName>
        <fullName evidence="4">Iron-sulfur flavoprotein</fullName>
    </submittedName>
</protein>
<dbReference type="SUPFAM" id="SSF52218">
    <property type="entry name" value="Flavoproteins"/>
    <property type="match status" value="1"/>
</dbReference>
<dbReference type="InterPro" id="IPR051796">
    <property type="entry name" value="ISF_SsuE-like"/>
</dbReference>
<dbReference type="InterPro" id="IPR029039">
    <property type="entry name" value="Flavoprotein-like_sf"/>
</dbReference>
<dbReference type="PATRIC" id="fig|1297617.4.peg.1780"/>
<accession>A0A0S2W482</accession>
<keyword evidence="5" id="KW-1185">Reference proteome</keyword>
<evidence type="ECO:0000313" key="5">
    <source>
        <dbReference type="Proteomes" id="UP000064844"/>
    </source>
</evidence>
<dbReference type="Pfam" id="PF03358">
    <property type="entry name" value="FMN_red"/>
    <property type="match status" value="1"/>
</dbReference>
<feature type="domain" description="NADPH-dependent FMN reductase-like" evidence="3">
    <location>
        <begin position="4"/>
        <end position="151"/>
    </location>
</feature>
<dbReference type="Proteomes" id="UP000064844">
    <property type="component" value="Chromosome"/>
</dbReference>
<dbReference type="InterPro" id="IPR005025">
    <property type="entry name" value="FMN_Rdtase-like_dom"/>
</dbReference>
<gene>
    <name evidence="4" type="ORF">IB211_01732c</name>
</gene>
<dbReference type="EMBL" id="CP011307">
    <property type="protein sequence ID" value="ALP94123.1"/>
    <property type="molecule type" value="Genomic_DNA"/>
</dbReference>
<keyword evidence="1" id="KW-0285">Flavoprotein</keyword>